<evidence type="ECO:0000313" key="2">
    <source>
        <dbReference type="Proteomes" id="UP000295805"/>
    </source>
</evidence>
<organism evidence="1 2">
    <name type="scientific">Dietzia cinnamea</name>
    <dbReference type="NCBI Taxonomy" id="321318"/>
    <lineage>
        <taxon>Bacteria</taxon>
        <taxon>Bacillati</taxon>
        <taxon>Actinomycetota</taxon>
        <taxon>Actinomycetes</taxon>
        <taxon>Mycobacteriales</taxon>
        <taxon>Dietziaceae</taxon>
        <taxon>Dietzia</taxon>
    </lineage>
</organism>
<dbReference type="AlphaFoldDB" id="A0A4R3ZWA6"/>
<sequence length="120" mass="13000">MDVDQSRERDETEAQRIDRNWIELLQELRIVQTGGQVLTGFLLVVPFQERFAELGGGARGALAIALPNFGVAIAIPGPFIRSGVDKVPTAVAAGWGVTTTRFAPRRRRSREAGETTLGGP</sequence>
<dbReference type="EMBL" id="SMCX01000005">
    <property type="protein sequence ID" value="TCW24949.1"/>
    <property type="molecule type" value="Genomic_DNA"/>
</dbReference>
<dbReference type="RefSeq" id="WP_371441639.1">
    <property type="nucleotide sequence ID" value="NZ_CP143053.1"/>
</dbReference>
<dbReference type="Pfam" id="PF19853">
    <property type="entry name" value="DUF6328"/>
    <property type="match status" value="1"/>
</dbReference>
<dbReference type="GeneID" id="97008107"/>
<comment type="caution">
    <text evidence="1">The sequence shown here is derived from an EMBL/GenBank/DDBJ whole genome shotgun (WGS) entry which is preliminary data.</text>
</comment>
<evidence type="ECO:0000313" key="1">
    <source>
        <dbReference type="EMBL" id="TCW24949.1"/>
    </source>
</evidence>
<reference evidence="1 2" key="1">
    <citation type="submission" date="2019-03" db="EMBL/GenBank/DDBJ databases">
        <title>Root nodule microbial communities of legume samples collected from USA, Mexico and Botswana.</title>
        <authorList>
            <person name="Hirsch A."/>
        </authorList>
    </citation>
    <scope>NUCLEOTIDE SEQUENCE [LARGE SCALE GENOMIC DNA]</scope>
    <source>
        <strain evidence="1 2">55</strain>
    </source>
</reference>
<name>A0A4R3ZWA6_9ACTN</name>
<proteinExistence type="predicted"/>
<gene>
    <name evidence="1" type="ORF">EDD19_1057</name>
</gene>
<dbReference type="InterPro" id="IPR046291">
    <property type="entry name" value="DUF6328"/>
</dbReference>
<protein>
    <submittedName>
        <fullName evidence="1">Uncharacterized protein</fullName>
    </submittedName>
</protein>
<accession>A0A4R3ZWA6</accession>
<dbReference type="Proteomes" id="UP000295805">
    <property type="component" value="Unassembled WGS sequence"/>
</dbReference>